<dbReference type="AlphaFoldDB" id="A0A2A2L7G3"/>
<sequence length="213" mass="23963">MYELWGHYCDTVIIPTGHGAGGALAQLFALEMRNLELWDIDKIFLLTYGTPRIGDSMFAAKLSQSVYLPFRILYLKDPVALYPPTTIDRTKPPNINETGAYAHYGYTIWYKTVKPATGVYLKQKCGNGEDPKCDDNATTVDRTKPANINETGTTYMHYGYTVTYTSYNKKNGVKSSKKCANPEDPACDDMGTDITDHFAYFGFTEANYDNWTC</sequence>
<name>A0A2A2L7G3_9BILA</name>
<dbReference type="Proteomes" id="UP000218231">
    <property type="component" value="Unassembled WGS sequence"/>
</dbReference>
<evidence type="ECO:0000259" key="1">
    <source>
        <dbReference type="Pfam" id="PF01764"/>
    </source>
</evidence>
<dbReference type="GO" id="GO:0006629">
    <property type="term" value="P:lipid metabolic process"/>
    <property type="evidence" value="ECO:0007669"/>
    <property type="project" value="InterPro"/>
</dbReference>
<dbReference type="Pfam" id="PF01764">
    <property type="entry name" value="Lipase_3"/>
    <property type="match status" value="1"/>
</dbReference>
<gene>
    <name evidence="2" type="ORF">WR25_05863</name>
</gene>
<dbReference type="EMBL" id="LIAE01007099">
    <property type="protein sequence ID" value="PAV81987.1"/>
    <property type="molecule type" value="Genomic_DNA"/>
</dbReference>
<comment type="caution">
    <text evidence="2">The sequence shown here is derived from an EMBL/GenBank/DDBJ whole genome shotgun (WGS) entry which is preliminary data.</text>
</comment>
<keyword evidence="3" id="KW-1185">Reference proteome</keyword>
<protein>
    <recommendedName>
        <fullName evidence="1">Fungal lipase-type domain-containing protein</fullName>
    </recommendedName>
</protein>
<feature type="domain" description="Fungal lipase-type" evidence="1">
    <location>
        <begin position="7"/>
        <end position="85"/>
    </location>
</feature>
<dbReference type="OrthoDB" id="426718at2759"/>
<dbReference type="InterPro" id="IPR002921">
    <property type="entry name" value="Fungal_lipase-type"/>
</dbReference>
<dbReference type="Gene3D" id="3.40.50.1820">
    <property type="entry name" value="alpha/beta hydrolase"/>
    <property type="match status" value="1"/>
</dbReference>
<proteinExistence type="predicted"/>
<reference evidence="2 3" key="1">
    <citation type="journal article" date="2017" name="Curr. Biol.">
        <title>Genome architecture and evolution of a unichromosomal asexual nematode.</title>
        <authorList>
            <person name="Fradin H."/>
            <person name="Zegar C."/>
            <person name="Gutwein M."/>
            <person name="Lucas J."/>
            <person name="Kovtun M."/>
            <person name="Corcoran D."/>
            <person name="Baugh L.R."/>
            <person name="Kiontke K."/>
            <person name="Gunsalus K."/>
            <person name="Fitch D.H."/>
            <person name="Piano F."/>
        </authorList>
    </citation>
    <scope>NUCLEOTIDE SEQUENCE [LARGE SCALE GENOMIC DNA]</scope>
    <source>
        <strain evidence="2">PF1309</strain>
    </source>
</reference>
<evidence type="ECO:0000313" key="2">
    <source>
        <dbReference type="EMBL" id="PAV81987.1"/>
    </source>
</evidence>
<dbReference type="InterPro" id="IPR029058">
    <property type="entry name" value="AB_hydrolase_fold"/>
</dbReference>
<evidence type="ECO:0000313" key="3">
    <source>
        <dbReference type="Proteomes" id="UP000218231"/>
    </source>
</evidence>
<dbReference type="SUPFAM" id="SSF53474">
    <property type="entry name" value="alpha/beta-Hydrolases"/>
    <property type="match status" value="1"/>
</dbReference>
<dbReference type="PANTHER" id="PTHR45908">
    <property type="entry name" value="PROTEIN CBG11750-RELATED"/>
    <property type="match status" value="1"/>
</dbReference>
<organism evidence="2 3">
    <name type="scientific">Diploscapter pachys</name>
    <dbReference type="NCBI Taxonomy" id="2018661"/>
    <lineage>
        <taxon>Eukaryota</taxon>
        <taxon>Metazoa</taxon>
        <taxon>Ecdysozoa</taxon>
        <taxon>Nematoda</taxon>
        <taxon>Chromadorea</taxon>
        <taxon>Rhabditida</taxon>
        <taxon>Rhabditina</taxon>
        <taxon>Rhabditomorpha</taxon>
        <taxon>Rhabditoidea</taxon>
        <taxon>Rhabditidae</taxon>
        <taxon>Diploscapter</taxon>
    </lineage>
</organism>
<accession>A0A2A2L7G3</accession>